<gene>
    <name evidence="5" type="ORF">FHS27_005045</name>
</gene>
<proteinExistence type="predicted"/>
<reference evidence="5 6" key="1">
    <citation type="submission" date="2020-08" db="EMBL/GenBank/DDBJ databases">
        <title>Genomic Encyclopedia of Type Strains, Phase III (KMG-III): the genomes of soil and plant-associated and newly described type strains.</title>
        <authorList>
            <person name="Whitman W."/>
        </authorList>
    </citation>
    <scope>NUCLEOTIDE SEQUENCE [LARGE SCALE GENOMIC DNA]</scope>
    <source>
        <strain evidence="5 6">CECT 8075</strain>
    </source>
</reference>
<evidence type="ECO:0000256" key="2">
    <source>
        <dbReference type="PROSITE-ProRule" id="PRU00339"/>
    </source>
</evidence>
<dbReference type="SMART" id="SM00028">
    <property type="entry name" value="TPR"/>
    <property type="match status" value="3"/>
</dbReference>
<dbReference type="InterPro" id="IPR019734">
    <property type="entry name" value="TPR_rpt"/>
</dbReference>
<evidence type="ECO:0000256" key="1">
    <source>
        <dbReference type="ARBA" id="ARBA00022729"/>
    </source>
</evidence>
<dbReference type="Pfam" id="PF13517">
    <property type="entry name" value="FG-GAP_3"/>
    <property type="match status" value="1"/>
</dbReference>
<dbReference type="PANTHER" id="PTHR16026">
    <property type="entry name" value="CARTILAGE ACIDIC PROTEIN 1"/>
    <property type="match status" value="1"/>
</dbReference>
<organism evidence="5 6">
    <name type="scientific">Aporhodopirellula rubra</name>
    <dbReference type="NCBI Taxonomy" id="980271"/>
    <lineage>
        <taxon>Bacteria</taxon>
        <taxon>Pseudomonadati</taxon>
        <taxon>Planctomycetota</taxon>
        <taxon>Planctomycetia</taxon>
        <taxon>Pirellulales</taxon>
        <taxon>Pirellulaceae</taxon>
        <taxon>Aporhodopirellula</taxon>
    </lineage>
</organism>
<dbReference type="PROSITE" id="PS50005">
    <property type="entry name" value="TPR"/>
    <property type="match status" value="1"/>
</dbReference>
<feature type="domain" description="ASPIC/UnbV" evidence="4">
    <location>
        <begin position="951"/>
        <end position="1016"/>
    </location>
</feature>
<dbReference type="PANTHER" id="PTHR16026:SF0">
    <property type="entry name" value="CARTILAGE ACIDIC PROTEIN 1"/>
    <property type="match status" value="1"/>
</dbReference>
<dbReference type="SUPFAM" id="SSF69318">
    <property type="entry name" value="Integrin alpha N-terminal domain"/>
    <property type="match status" value="1"/>
</dbReference>
<dbReference type="Gene3D" id="2.130.10.130">
    <property type="entry name" value="Integrin alpha, N-terminal"/>
    <property type="match status" value="3"/>
</dbReference>
<sequence length="1031" mass="114799">MAKSSAGLKSFKLSLVSVVFIATTTGCGAKPKPSLPTEKSNDQTVIADAASPISKPLTSATPRASEDIEQPKLPPENDANDSLRNRLLRNPNDIEAMFRLAQLEFQQGNRTEAISLLDHIPVEHPEAGLPALGQAADWALESEDYAGAERRYLQILERVPNANLAIRKLAFLYNRQGRRFEATAMIRQLCRAGDILEDELYSLLVLPDAIYHDAGDSEPVRPGARRYDSIGRTGRARVAFTRQQYQEAADLLRQELDEKQDHAPPSIWAFFGRVVTEIQDEESVAWWLQHHRGELLEGLKREPEYWAAIGNLFLAKNEFDQAIGAYLRALDREPMDNAIPRRLRQAYLSSGDRASAKRWQRPATERASLAQLAHQFADGPSPGPGLAENIADRLETKGRRLEALMWRTIESMYHGDPNRRLQDFNRRRVELIEQSLDFPSTSERLGGKRLEQYPIDVSLLNREPLKRQSSNAMSTRTGSVQRPPLDCIPFFFDNVARTWHCDHEFMTSGSKQDSGFAIYQQFGGGVAVVDFDLDGQHDLYLAQGSGDPPAMTSRVSNTLYRNLLDADGQRHLTDTTTWAGAEDWRYTLGVTAGDWNQDGFDDLFVANLGVDSMLINNGDGTFRPIPWDPSDDSIHCLDTSVAIADVTGDHLPDLIRLRYLDDEDLFERPHVDDEGQVAVSYGPSRYSAAMDDLFIQTADGNHDKKTLSNADMPPANGLGMVIANFDQRGGNDLFIANDQTPNHLWSTSPPSTDASMQVWKETAMLAGCAFDIEGTMTASMGMAVGDFDSNNQADVMITNFSKESACLYLNDDGRFIDRSLRYRIDRETRSMVGFGTQALDYNQDGMVDLAVTNGHVDHLKDSSVAFRQPFQILGNNGDSFVNVSPNQQDMYGRREHVGRAMAVADLDGDRRQDLVITHLSEPTAILLNRTEPCGNSLIIELVGRRSERLPVGATVTITVDQRTQTEFLVAGDGYFSRNSPALHWGLGACPQVSEIQVTWPTGKRQTFGPVLANQTILIVEDDDEIFVRTSL</sequence>
<dbReference type="InterPro" id="IPR027039">
    <property type="entry name" value="Crtac1"/>
</dbReference>
<dbReference type="InterPro" id="IPR028994">
    <property type="entry name" value="Integrin_alpha_N"/>
</dbReference>
<name>A0A7W5E4I0_9BACT</name>
<dbReference type="InterPro" id="IPR011519">
    <property type="entry name" value="UnbV_ASPIC"/>
</dbReference>
<dbReference type="RefSeq" id="WP_184307625.1">
    <property type="nucleotide sequence ID" value="NZ_JACHXU010000021.1"/>
</dbReference>
<dbReference type="Pfam" id="PF07593">
    <property type="entry name" value="UnbV_ASPIC"/>
    <property type="match status" value="1"/>
</dbReference>
<keyword evidence="6" id="KW-1185">Reference proteome</keyword>
<keyword evidence="1" id="KW-0732">Signal</keyword>
<keyword evidence="2" id="KW-0802">TPR repeat</keyword>
<evidence type="ECO:0000313" key="6">
    <source>
        <dbReference type="Proteomes" id="UP000536179"/>
    </source>
</evidence>
<evidence type="ECO:0000313" key="5">
    <source>
        <dbReference type="EMBL" id="MBB3209207.1"/>
    </source>
</evidence>
<evidence type="ECO:0000256" key="3">
    <source>
        <dbReference type="SAM" id="MobiDB-lite"/>
    </source>
</evidence>
<comment type="caution">
    <text evidence="5">The sequence shown here is derived from an EMBL/GenBank/DDBJ whole genome shotgun (WGS) entry which is preliminary data.</text>
</comment>
<feature type="region of interest" description="Disordered" evidence="3">
    <location>
        <begin position="27"/>
        <end position="84"/>
    </location>
</feature>
<dbReference type="SUPFAM" id="SSF48452">
    <property type="entry name" value="TPR-like"/>
    <property type="match status" value="1"/>
</dbReference>
<dbReference type="PROSITE" id="PS51257">
    <property type="entry name" value="PROKAR_LIPOPROTEIN"/>
    <property type="match status" value="1"/>
</dbReference>
<dbReference type="InterPro" id="IPR011990">
    <property type="entry name" value="TPR-like_helical_dom_sf"/>
</dbReference>
<accession>A0A7W5E4I0</accession>
<evidence type="ECO:0000259" key="4">
    <source>
        <dbReference type="Pfam" id="PF07593"/>
    </source>
</evidence>
<feature type="repeat" description="TPR" evidence="2">
    <location>
        <begin position="303"/>
        <end position="336"/>
    </location>
</feature>
<dbReference type="EMBL" id="JACHXU010000021">
    <property type="protein sequence ID" value="MBB3209207.1"/>
    <property type="molecule type" value="Genomic_DNA"/>
</dbReference>
<protein>
    <submittedName>
        <fullName evidence="5">Tetratricopeptide (TPR) repeat protein</fullName>
    </submittedName>
</protein>
<dbReference type="AlphaFoldDB" id="A0A7W5E4I0"/>
<dbReference type="InterPro" id="IPR013517">
    <property type="entry name" value="FG-GAP"/>
</dbReference>
<dbReference type="Gene3D" id="1.25.40.10">
    <property type="entry name" value="Tetratricopeptide repeat domain"/>
    <property type="match status" value="2"/>
</dbReference>
<dbReference type="Proteomes" id="UP000536179">
    <property type="component" value="Unassembled WGS sequence"/>
</dbReference>